<dbReference type="EMBL" id="BAAFRS010000315">
    <property type="protein sequence ID" value="GAB1226973.1"/>
    <property type="molecule type" value="Genomic_DNA"/>
</dbReference>
<name>A0ABQ0DVT6_9EUKA</name>
<sequence>MYSPILKIDSSLKECCGSVPQSKLLLHQILCHSNLKQPHYVIPYEMPTKSFNQSISIAILPKIIQELKEFISDLFVMNCYKTSINTTVDLSINSNDFQSTLQILSDVFDEWKISKTKRSLTISKGQLTINFYGPNETQCILWEFYQSISKTDPRIEILRSNLVEILETTELNNHMELSFYLVLHFLFHVEMILSPMEKKCIHPENSSFAYKFCNVNPQIRWVVCPKCLELFTKKLKNTETIELDHHFLEYFITFNYKDKSIDITHGKSLTKRKKSDPIEIVSGFDQFNLENDITTKQIRQIIDSFAVELYSFYNSLPIVKTQTLCYYNVPADYRFNDFIKNFEGFKNYKILYSIPKYYHSKEKGIYIVKFDKTIDKINAMKDFKLSKEQEIKCEEFRNEIFDYYVNFLQYFDSSKQNTATIRMKNPKHQKEFEYPLN</sequence>
<accession>A0ABQ0DVT6</accession>
<gene>
    <name evidence="1" type="ORF">ENUP19_0315G0010</name>
</gene>
<protein>
    <submittedName>
        <fullName evidence="1">Uncharacterized protein</fullName>
    </submittedName>
</protein>
<reference evidence="1 2" key="1">
    <citation type="journal article" date="2019" name="PLoS Negl. Trop. Dis.">
        <title>Whole genome sequencing of Entamoeba nuttalli reveals mammalian host-related molecular signatures and a novel octapeptide-repeat surface protein.</title>
        <authorList>
            <person name="Tanaka M."/>
            <person name="Makiuchi T."/>
            <person name="Komiyama T."/>
            <person name="Shiina T."/>
            <person name="Osaki K."/>
            <person name="Tachibana H."/>
        </authorList>
    </citation>
    <scope>NUCLEOTIDE SEQUENCE [LARGE SCALE GENOMIC DNA]</scope>
    <source>
        <strain evidence="1 2">P19-061405</strain>
    </source>
</reference>
<keyword evidence="2" id="KW-1185">Reference proteome</keyword>
<dbReference type="Proteomes" id="UP001628156">
    <property type="component" value="Unassembled WGS sequence"/>
</dbReference>
<evidence type="ECO:0000313" key="1">
    <source>
        <dbReference type="EMBL" id="GAB1226973.1"/>
    </source>
</evidence>
<comment type="caution">
    <text evidence="1">The sequence shown here is derived from an EMBL/GenBank/DDBJ whole genome shotgun (WGS) entry which is preliminary data.</text>
</comment>
<dbReference type="SUPFAM" id="SSF81631">
    <property type="entry name" value="PAP/OAS1 substrate-binding domain"/>
    <property type="match status" value="1"/>
</dbReference>
<dbReference type="Gene3D" id="1.10.1410.10">
    <property type="match status" value="1"/>
</dbReference>
<proteinExistence type="predicted"/>
<evidence type="ECO:0000313" key="2">
    <source>
        <dbReference type="Proteomes" id="UP001628156"/>
    </source>
</evidence>
<organism evidence="1 2">
    <name type="scientific">Entamoeba nuttalli</name>
    <dbReference type="NCBI Taxonomy" id="412467"/>
    <lineage>
        <taxon>Eukaryota</taxon>
        <taxon>Amoebozoa</taxon>
        <taxon>Evosea</taxon>
        <taxon>Archamoebae</taxon>
        <taxon>Mastigamoebida</taxon>
        <taxon>Entamoebidae</taxon>
        <taxon>Entamoeba</taxon>
    </lineage>
</organism>